<keyword evidence="4" id="KW-0600">Photoreceptor protein</keyword>
<evidence type="ECO:0000256" key="16">
    <source>
        <dbReference type="ARBA" id="ARBA00023170"/>
    </source>
</evidence>
<dbReference type="PROSITE" id="PS50113">
    <property type="entry name" value="PAC"/>
    <property type="match status" value="1"/>
</dbReference>
<dbReference type="InterPro" id="IPR000700">
    <property type="entry name" value="PAS-assoc_C"/>
</dbReference>
<dbReference type="PANTHER" id="PTHR41523:SF8">
    <property type="entry name" value="ETHYLENE RESPONSE SENSOR PROTEIN"/>
    <property type="match status" value="1"/>
</dbReference>
<dbReference type="SMART" id="SM00911">
    <property type="entry name" value="HWE_HK"/>
    <property type="match status" value="1"/>
</dbReference>
<dbReference type="GO" id="GO:0004673">
    <property type="term" value="F:protein histidine kinase activity"/>
    <property type="evidence" value="ECO:0007669"/>
    <property type="project" value="UniProtKB-EC"/>
</dbReference>
<keyword evidence="13" id="KW-0067">ATP-binding</keyword>
<dbReference type="Pfam" id="PF07536">
    <property type="entry name" value="HWE_HK"/>
    <property type="match status" value="1"/>
</dbReference>
<dbReference type="SMART" id="SM00086">
    <property type="entry name" value="PAC"/>
    <property type="match status" value="1"/>
</dbReference>
<dbReference type="Pfam" id="PF00989">
    <property type="entry name" value="PAS"/>
    <property type="match status" value="1"/>
</dbReference>
<name>A0A7G6SMD8_9HYPH</name>
<keyword evidence="12" id="KW-0418">Kinase</keyword>
<dbReference type="RefSeq" id="WP_183461211.1">
    <property type="nucleotide sequence ID" value="NZ_CP050296.1"/>
</dbReference>
<keyword evidence="15" id="KW-0843">Virulence</keyword>
<evidence type="ECO:0000256" key="14">
    <source>
        <dbReference type="ARBA" id="ARBA00022991"/>
    </source>
</evidence>
<evidence type="ECO:0000256" key="9">
    <source>
        <dbReference type="ARBA" id="ARBA00022679"/>
    </source>
</evidence>
<evidence type="ECO:0000256" key="13">
    <source>
        <dbReference type="ARBA" id="ARBA00022840"/>
    </source>
</evidence>
<dbReference type="SMART" id="SM00091">
    <property type="entry name" value="PAS"/>
    <property type="match status" value="1"/>
</dbReference>
<dbReference type="InterPro" id="IPR035965">
    <property type="entry name" value="PAS-like_dom_sf"/>
</dbReference>
<dbReference type="SUPFAM" id="SSF55785">
    <property type="entry name" value="PYP-like sensor domain (PAS domain)"/>
    <property type="match status" value="1"/>
</dbReference>
<keyword evidence="5" id="KW-0597">Phosphoprotein</keyword>
<accession>A0A7G6SMD8</accession>
<dbReference type="Proteomes" id="UP000515465">
    <property type="component" value="Chromosome"/>
</dbReference>
<keyword evidence="8" id="KW-0288">FMN</keyword>
<evidence type="ECO:0000256" key="12">
    <source>
        <dbReference type="ARBA" id="ARBA00022777"/>
    </source>
</evidence>
<evidence type="ECO:0000259" key="17">
    <source>
        <dbReference type="PROSITE" id="PS50112"/>
    </source>
</evidence>
<dbReference type="InterPro" id="IPR013767">
    <property type="entry name" value="PAS_fold"/>
</dbReference>
<evidence type="ECO:0000256" key="15">
    <source>
        <dbReference type="ARBA" id="ARBA00023026"/>
    </source>
</evidence>
<dbReference type="AlphaFoldDB" id="A0A7G6SMD8"/>
<evidence type="ECO:0000259" key="18">
    <source>
        <dbReference type="PROSITE" id="PS50113"/>
    </source>
</evidence>
<evidence type="ECO:0000256" key="4">
    <source>
        <dbReference type="ARBA" id="ARBA00022543"/>
    </source>
</evidence>
<evidence type="ECO:0000256" key="2">
    <source>
        <dbReference type="ARBA" id="ARBA00012438"/>
    </source>
</evidence>
<dbReference type="CDD" id="cd00130">
    <property type="entry name" value="PAS"/>
    <property type="match status" value="1"/>
</dbReference>
<evidence type="ECO:0000256" key="8">
    <source>
        <dbReference type="ARBA" id="ARBA00022643"/>
    </source>
</evidence>
<comment type="catalytic activity">
    <reaction evidence="1">
        <text>ATP + protein L-histidine = ADP + protein N-phospho-L-histidine.</text>
        <dbReference type="EC" id="2.7.13.3"/>
    </reaction>
</comment>
<dbReference type="Gene3D" id="3.30.450.20">
    <property type="entry name" value="PAS domain"/>
    <property type="match status" value="1"/>
</dbReference>
<evidence type="ECO:0000256" key="1">
    <source>
        <dbReference type="ARBA" id="ARBA00000085"/>
    </source>
</evidence>
<keyword evidence="6" id="KW-0716">Sensory transduction</keyword>
<evidence type="ECO:0000256" key="11">
    <source>
        <dbReference type="ARBA" id="ARBA00022741"/>
    </source>
</evidence>
<dbReference type="InterPro" id="IPR000014">
    <property type="entry name" value="PAS"/>
</dbReference>
<feature type="domain" description="PAC" evidence="18">
    <location>
        <begin position="87"/>
        <end position="139"/>
    </location>
</feature>
<feature type="domain" description="PAS" evidence="17">
    <location>
        <begin position="14"/>
        <end position="63"/>
    </location>
</feature>
<dbReference type="PANTHER" id="PTHR41523">
    <property type="entry name" value="TWO-COMPONENT SYSTEM SENSOR PROTEIN"/>
    <property type="match status" value="1"/>
</dbReference>
<reference evidence="20" key="1">
    <citation type="journal article" date="2020" name="Mol. Plant Microbe">
        <title>Rhizobial microsymbionts of the narrowly endemic Oxytropis species growing in Kamchatka are characterized by significant genetic diversity and possess a set of genes that are associated with T3SS and T6SS secretion systems and can affect the development of symbiosis.</title>
        <authorList>
            <person name="Safronova V."/>
            <person name="Guro P."/>
            <person name="Sazanova A."/>
            <person name="Kuznetsova I."/>
            <person name="Belimov A."/>
            <person name="Yakubov V."/>
            <person name="Chirak E."/>
            <person name="Afonin A."/>
            <person name="Gogolev Y."/>
            <person name="Andronov E."/>
            <person name="Tikhonovich I."/>
        </authorList>
    </citation>
    <scope>NUCLEOTIDE SEQUENCE [LARGE SCALE GENOMIC DNA]</scope>
    <source>
        <strain evidence="20">583</strain>
    </source>
</reference>
<evidence type="ECO:0000256" key="7">
    <source>
        <dbReference type="ARBA" id="ARBA00022630"/>
    </source>
</evidence>
<keyword evidence="14" id="KW-0157">Chromophore</keyword>
<evidence type="ECO:0000313" key="19">
    <source>
        <dbReference type="EMBL" id="QND55670.1"/>
    </source>
</evidence>
<dbReference type="GO" id="GO:0009881">
    <property type="term" value="F:photoreceptor activity"/>
    <property type="evidence" value="ECO:0007669"/>
    <property type="project" value="UniProtKB-KW"/>
</dbReference>
<keyword evidence="10" id="KW-0677">Repeat</keyword>
<keyword evidence="16" id="KW-0675">Receptor</keyword>
<gene>
    <name evidence="19" type="ORF">HB778_02510</name>
</gene>
<sequence length="369" mass="39936">MTDTKGSDRLDTLADGRLAAIVDSSFDAIISKDLNSIITSWNMAAERMFGYSAEEAVGQSILMLIPDHLKSEETEIIGRVRAGERVASYETTRRRKDGALIAVSLTVSPIKNADGKIVGASKIARDISAAKESERRIRLLMREVNHRVKNQFAVILSMVRETSKRSSDPREFEELIRARIMALSRSHDLLVTSEWAGASLFDLIQEHLKPFGREEQILLSGPVLTLQSNAVQNLGMAFHELGTNSSKYGALGSEDGRVEITWTINSGAQGAGVKTAGAQGSGVSGGREFQLLWNETSTPHPAEQRDETTRQGFGTVVLKRVAPQSLGGSAELERSPGRLNWRLNAPLASIIVPQAGVDADGDAALGFGI</sequence>
<dbReference type="EC" id="2.7.13.3" evidence="2"/>
<keyword evidence="11" id="KW-0547">Nucleotide-binding</keyword>
<dbReference type="InterPro" id="IPR011102">
    <property type="entry name" value="Sig_transdc_His_kinase_HWE"/>
</dbReference>
<evidence type="ECO:0000256" key="6">
    <source>
        <dbReference type="ARBA" id="ARBA00022606"/>
    </source>
</evidence>
<evidence type="ECO:0000256" key="3">
    <source>
        <dbReference type="ARBA" id="ARBA00021740"/>
    </source>
</evidence>
<protein>
    <recommendedName>
        <fullName evidence="3">Blue-light-activated histidine kinase</fullName>
        <ecNumber evidence="2">2.7.13.3</ecNumber>
    </recommendedName>
</protein>
<keyword evidence="9" id="KW-0808">Transferase</keyword>
<organism evidence="19 20">
    <name type="scientific">Mesorhizobium huakuii</name>
    <dbReference type="NCBI Taxonomy" id="28104"/>
    <lineage>
        <taxon>Bacteria</taxon>
        <taxon>Pseudomonadati</taxon>
        <taxon>Pseudomonadota</taxon>
        <taxon>Alphaproteobacteria</taxon>
        <taxon>Hyphomicrobiales</taxon>
        <taxon>Phyllobacteriaceae</taxon>
        <taxon>Mesorhizobium</taxon>
    </lineage>
</organism>
<dbReference type="PROSITE" id="PS50112">
    <property type="entry name" value="PAS"/>
    <property type="match status" value="1"/>
</dbReference>
<dbReference type="GO" id="GO:0006355">
    <property type="term" value="P:regulation of DNA-templated transcription"/>
    <property type="evidence" value="ECO:0007669"/>
    <property type="project" value="InterPro"/>
</dbReference>
<dbReference type="NCBIfam" id="TIGR00229">
    <property type="entry name" value="sensory_box"/>
    <property type="match status" value="1"/>
</dbReference>
<keyword evidence="7" id="KW-0285">Flavoprotein</keyword>
<dbReference type="InterPro" id="IPR001610">
    <property type="entry name" value="PAC"/>
</dbReference>
<dbReference type="EMBL" id="CP050296">
    <property type="protein sequence ID" value="QND55670.1"/>
    <property type="molecule type" value="Genomic_DNA"/>
</dbReference>
<evidence type="ECO:0000256" key="5">
    <source>
        <dbReference type="ARBA" id="ARBA00022553"/>
    </source>
</evidence>
<evidence type="ECO:0000313" key="20">
    <source>
        <dbReference type="Proteomes" id="UP000515465"/>
    </source>
</evidence>
<proteinExistence type="predicted"/>
<evidence type="ECO:0000256" key="10">
    <source>
        <dbReference type="ARBA" id="ARBA00022737"/>
    </source>
</evidence>
<dbReference type="GO" id="GO:0005524">
    <property type="term" value="F:ATP binding"/>
    <property type="evidence" value="ECO:0007669"/>
    <property type="project" value="UniProtKB-KW"/>
</dbReference>